<protein>
    <submittedName>
        <fullName evidence="7">ABC transporter permease</fullName>
    </submittedName>
</protein>
<reference evidence="7" key="1">
    <citation type="journal article" date="2021" name="PeerJ">
        <title>Extensive microbial diversity within the chicken gut microbiome revealed by metagenomics and culture.</title>
        <authorList>
            <person name="Gilroy R."/>
            <person name="Ravi A."/>
            <person name="Getino M."/>
            <person name="Pursley I."/>
            <person name="Horton D.L."/>
            <person name="Alikhan N.F."/>
            <person name="Baker D."/>
            <person name="Gharbi K."/>
            <person name="Hall N."/>
            <person name="Watson M."/>
            <person name="Adriaenssens E.M."/>
            <person name="Foster-Nyarko E."/>
            <person name="Jarju S."/>
            <person name="Secka A."/>
            <person name="Antonio M."/>
            <person name="Oren A."/>
            <person name="Chaudhuri R.R."/>
            <person name="La Ragione R."/>
            <person name="Hildebrand F."/>
            <person name="Pallen M.J."/>
        </authorList>
    </citation>
    <scope>NUCLEOTIDE SEQUENCE</scope>
    <source>
        <strain evidence="7">CHK188-16595</strain>
    </source>
</reference>
<dbReference type="InterPro" id="IPR001851">
    <property type="entry name" value="ABC_transp_permease"/>
</dbReference>
<evidence type="ECO:0000256" key="6">
    <source>
        <dbReference type="SAM" id="Phobius"/>
    </source>
</evidence>
<evidence type="ECO:0000313" key="8">
    <source>
        <dbReference type="Proteomes" id="UP000823877"/>
    </source>
</evidence>
<evidence type="ECO:0000256" key="4">
    <source>
        <dbReference type="ARBA" id="ARBA00022989"/>
    </source>
</evidence>
<evidence type="ECO:0000256" key="5">
    <source>
        <dbReference type="ARBA" id="ARBA00023136"/>
    </source>
</evidence>
<sequence length="328" mass="35286">MENLIVWLTRAVIFGSVIMYGAIGETLTEKAGNLNLGTPGIMCIGAAFGFSGAYLYQNSTEDPSAVLIIVIGLVCAFAASFLAGALYSLLTTTLRVNQNITGLTLTIFGVGLSKFVGTFIIPEGSTSTKADFANEVFSFKIFGALSKGFGQVFFSYGFMMYLVILIAIAATLFLNKTKAGLNLRAVGESPATADAAGINVTKYKYLATCIGSGITGLGGVYYVLDYNYGTWATAAGDAIEALAWLSVALVIFATWKPINLIWGSYIFGFCYWAYNYVPSVLGWNINSFIAQMLPYVVTIIVLIIGSMRKKKENQGPASLGLSYFREER</sequence>
<keyword evidence="4 6" id="KW-1133">Transmembrane helix</keyword>
<comment type="caution">
    <text evidence="7">The sequence shown here is derived from an EMBL/GenBank/DDBJ whole genome shotgun (WGS) entry which is preliminary data.</text>
</comment>
<feature type="transmembrane region" description="Helical" evidence="6">
    <location>
        <begin position="153"/>
        <end position="174"/>
    </location>
</feature>
<feature type="transmembrane region" description="Helical" evidence="6">
    <location>
        <begin position="6"/>
        <end position="24"/>
    </location>
</feature>
<dbReference type="Proteomes" id="UP000823877">
    <property type="component" value="Unassembled WGS sequence"/>
</dbReference>
<comment type="subcellular location">
    <subcellularLocation>
        <location evidence="1">Cell membrane</location>
        <topology evidence="1">Multi-pass membrane protein</topology>
    </subcellularLocation>
</comment>
<dbReference type="EMBL" id="DWXN01000002">
    <property type="protein sequence ID" value="HJB74331.1"/>
    <property type="molecule type" value="Genomic_DNA"/>
</dbReference>
<evidence type="ECO:0000313" key="7">
    <source>
        <dbReference type="EMBL" id="HJB74331.1"/>
    </source>
</evidence>
<feature type="transmembrane region" description="Helical" evidence="6">
    <location>
        <begin position="102"/>
        <end position="121"/>
    </location>
</feature>
<evidence type="ECO:0000256" key="1">
    <source>
        <dbReference type="ARBA" id="ARBA00004651"/>
    </source>
</evidence>
<feature type="transmembrane region" description="Helical" evidence="6">
    <location>
        <begin position="36"/>
        <end position="56"/>
    </location>
</feature>
<name>A0A9D2MGG0_9FIRM</name>
<dbReference type="PANTHER" id="PTHR43370:SF2">
    <property type="entry name" value="ABC TRANSPORTER PERMEASE PROTEIN"/>
    <property type="match status" value="1"/>
</dbReference>
<dbReference type="AlphaFoldDB" id="A0A9D2MGG0"/>
<dbReference type="CDD" id="cd06580">
    <property type="entry name" value="TM_PBP1_transp_TpRbsC_like"/>
    <property type="match status" value="1"/>
</dbReference>
<organism evidence="7 8">
    <name type="scientific">Candidatus Eubacterium faecale</name>
    <dbReference type="NCBI Taxonomy" id="2838568"/>
    <lineage>
        <taxon>Bacteria</taxon>
        <taxon>Bacillati</taxon>
        <taxon>Bacillota</taxon>
        <taxon>Clostridia</taxon>
        <taxon>Eubacteriales</taxon>
        <taxon>Eubacteriaceae</taxon>
        <taxon>Eubacterium</taxon>
    </lineage>
</organism>
<dbReference type="GO" id="GO:0005886">
    <property type="term" value="C:plasma membrane"/>
    <property type="evidence" value="ECO:0007669"/>
    <property type="project" value="UniProtKB-SubCell"/>
</dbReference>
<gene>
    <name evidence="7" type="ORF">IAA37_01495</name>
</gene>
<keyword evidence="3 6" id="KW-0812">Transmembrane</keyword>
<keyword evidence="5 6" id="KW-0472">Membrane</keyword>
<feature type="transmembrane region" description="Helical" evidence="6">
    <location>
        <begin position="205"/>
        <end position="224"/>
    </location>
</feature>
<dbReference type="PANTHER" id="PTHR43370">
    <property type="entry name" value="SUGAR ABC TRANSPORTER INTEGRAL MEMBRANE PROTEIN-RELATED"/>
    <property type="match status" value="1"/>
</dbReference>
<feature type="transmembrane region" description="Helical" evidence="6">
    <location>
        <begin position="68"/>
        <end position="90"/>
    </location>
</feature>
<reference evidence="7" key="2">
    <citation type="submission" date="2021-04" db="EMBL/GenBank/DDBJ databases">
        <authorList>
            <person name="Gilroy R."/>
        </authorList>
    </citation>
    <scope>NUCLEOTIDE SEQUENCE</scope>
    <source>
        <strain evidence="7">CHK188-16595</strain>
    </source>
</reference>
<dbReference type="GO" id="GO:0022857">
    <property type="term" value="F:transmembrane transporter activity"/>
    <property type="evidence" value="ECO:0007669"/>
    <property type="project" value="InterPro"/>
</dbReference>
<accession>A0A9D2MGG0</accession>
<feature type="transmembrane region" description="Helical" evidence="6">
    <location>
        <begin position="260"/>
        <end position="277"/>
    </location>
</feature>
<proteinExistence type="predicted"/>
<keyword evidence="2" id="KW-1003">Cell membrane</keyword>
<evidence type="ECO:0000256" key="2">
    <source>
        <dbReference type="ARBA" id="ARBA00022475"/>
    </source>
</evidence>
<feature type="transmembrane region" description="Helical" evidence="6">
    <location>
        <begin position="230"/>
        <end position="253"/>
    </location>
</feature>
<dbReference type="Pfam" id="PF02653">
    <property type="entry name" value="BPD_transp_2"/>
    <property type="match status" value="1"/>
</dbReference>
<feature type="transmembrane region" description="Helical" evidence="6">
    <location>
        <begin position="283"/>
        <end position="304"/>
    </location>
</feature>
<evidence type="ECO:0000256" key="3">
    <source>
        <dbReference type="ARBA" id="ARBA00022692"/>
    </source>
</evidence>